<gene>
    <name evidence="3" type="ORF">FKY71_09545</name>
</gene>
<feature type="domain" description="DUF1468" evidence="2">
    <location>
        <begin position="9"/>
        <end position="141"/>
    </location>
</feature>
<keyword evidence="1" id="KW-0472">Membrane</keyword>
<name>A0A540VSX3_9GAMM</name>
<dbReference type="InterPro" id="IPR009936">
    <property type="entry name" value="DUF1468"/>
</dbReference>
<proteinExistence type="predicted"/>
<comment type="caution">
    <text evidence="3">The sequence shown here is derived from an EMBL/GenBank/DDBJ whole genome shotgun (WGS) entry which is preliminary data.</text>
</comment>
<keyword evidence="1" id="KW-1133">Transmembrane helix</keyword>
<dbReference type="EMBL" id="VIFK01000077">
    <property type="protein sequence ID" value="TQE99263.1"/>
    <property type="molecule type" value="Genomic_DNA"/>
</dbReference>
<accession>A0A540VSX3</accession>
<dbReference type="Pfam" id="PF07331">
    <property type="entry name" value="TctB"/>
    <property type="match status" value="1"/>
</dbReference>
<keyword evidence="1" id="KW-0812">Transmembrane</keyword>
<feature type="transmembrane region" description="Helical" evidence="1">
    <location>
        <begin position="9"/>
        <end position="28"/>
    </location>
</feature>
<evidence type="ECO:0000256" key="1">
    <source>
        <dbReference type="SAM" id="Phobius"/>
    </source>
</evidence>
<dbReference type="Proteomes" id="UP000315400">
    <property type="component" value="Unassembled WGS sequence"/>
</dbReference>
<feature type="transmembrane region" description="Helical" evidence="1">
    <location>
        <begin position="40"/>
        <end position="59"/>
    </location>
</feature>
<reference evidence="3 4" key="1">
    <citation type="submission" date="2019-06" db="EMBL/GenBank/DDBJ databases">
        <title>Metagenome assembled Genome of Spiribacter salinus SL48-SHIP from the microbial mat of Salt Lake 48 (Novosibirsk region, Russia).</title>
        <authorList>
            <person name="Shipova A."/>
            <person name="Rozanov A.S."/>
            <person name="Bryanskaya A.V."/>
            <person name="Peltek S.E."/>
        </authorList>
    </citation>
    <scope>NUCLEOTIDE SEQUENCE [LARGE SCALE GENOMIC DNA]</scope>
    <source>
        <strain evidence="3">SL48-SHIP-2</strain>
    </source>
</reference>
<evidence type="ECO:0000259" key="2">
    <source>
        <dbReference type="Pfam" id="PF07331"/>
    </source>
</evidence>
<evidence type="ECO:0000313" key="3">
    <source>
        <dbReference type="EMBL" id="TQE99263.1"/>
    </source>
</evidence>
<evidence type="ECO:0000313" key="4">
    <source>
        <dbReference type="Proteomes" id="UP000315400"/>
    </source>
</evidence>
<feature type="transmembrane region" description="Helical" evidence="1">
    <location>
        <begin position="117"/>
        <end position="136"/>
    </location>
</feature>
<dbReference type="AlphaFoldDB" id="A0A540VSX3"/>
<protein>
    <submittedName>
        <fullName evidence="3">Tripartite tricarboxylate transporter TctB family protein</fullName>
    </submittedName>
</protein>
<feature type="transmembrane region" description="Helical" evidence="1">
    <location>
        <begin position="71"/>
        <end position="88"/>
    </location>
</feature>
<organism evidence="3 4">
    <name type="scientific">Spiribacter salinus</name>
    <dbReference type="NCBI Taxonomy" id="1335746"/>
    <lineage>
        <taxon>Bacteria</taxon>
        <taxon>Pseudomonadati</taxon>
        <taxon>Pseudomonadota</taxon>
        <taxon>Gammaproteobacteria</taxon>
        <taxon>Chromatiales</taxon>
        <taxon>Ectothiorhodospiraceae</taxon>
        <taxon>Spiribacter</taxon>
    </lineage>
</organism>
<sequence length="144" mass="15707">MIRIGSNRLLGFILLAFGGVIAMFASGIEEGFGSGALSSGFFPQFLCGVLIVIGLALLVQKETDQTARLMPGWRAGGFAAALLIFTLTFPLGDFRIWTFVFMLATMPMLGERRIPRVILVAAVVALGVHALFRYGFNTILPFWF</sequence>